<protein>
    <submittedName>
        <fullName evidence="2">Uncharacterized protein</fullName>
    </submittedName>
</protein>
<dbReference type="OrthoDB" id="21418at2759"/>
<name>A0A9W8HZD4_9FUNG</name>
<feature type="compositionally biased region" description="Polar residues" evidence="1">
    <location>
        <begin position="1"/>
        <end position="25"/>
    </location>
</feature>
<feature type="region of interest" description="Disordered" evidence="1">
    <location>
        <begin position="111"/>
        <end position="147"/>
    </location>
</feature>
<feature type="non-terminal residue" evidence="2">
    <location>
        <position position="147"/>
    </location>
</feature>
<gene>
    <name evidence="2" type="ORF">H4R20_004039</name>
</gene>
<sequence>MYDSNTSDNHAYSTPASPNPYSSQLPVDEKTAYDRELASLFRATAANVTQLYKEASSIGSSAYKAGYEQCYDDLWEFMLAAQTDAASLTDSDDHRRRRQMMIQQLLEFARAKRLAPRQPQSNTAGSSFPSPPASQPPLDHHQQRLTA</sequence>
<evidence type="ECO:0000313" key="2">
    <source>
        <dbReference type="EMBL" id="KAJ2800493.1"/>
    </source>
</evidence>
<dbReference type="PANTHER" id="PTHR38645">
    <property type="entry name" value="CHROMOSOME 9, WHOLE GENOME SHOTGUN SEQUENCE"/>
    <property type="match status" value="1"/>
</dbReference>
<dbReference type="EMBL" id="JANBUO010000975">
    <property type="protein sequence ID" value="KAJ2800493.1"/>
    <property type="molecule type" value="Genomic_DNA"/>
</dbReference>
<feature type="region of interest" description="Disordered" evidence="1">
    <location>
        <begin position="1"/>
        <end position="27"/>
    </location>
</feature>
<comment type="caution">
    <text evidence="2">The sequence shown here is derived from an EMBL/GenBank/DDBJ whole genome shotgun (WGS) entry which is preliminary data.</text>
</comment>
<proteinExistence type="predicted"/>
<keyword evidence="3" id="KW-1185">Reference proteome</keyword>
<organism evidence="2 3">
    <name type="scientific">Coemansia guatemalensis</name>
    <dbReference type="NCBI Taxonomy" id="2761395"/>
    <lineage>
        <taxon>Eukaryota</taxon>
        <taxon>Fungi</taxon>
        <taxon>Fungi incertae sedis</taxon>
        <taxon>Zoopagomycota</taxon>
        <taxon>Kickxellomycotina</taxon>
        <taxon>Kickxellomycetes</taxon>
        <taxon>Kickxellales</taxon>
        <taxon>Kickxellaceae</taxon>
        <taxon>Coemansia</taxon>
    </lineage>
</organism>
<dbReference type="AlphaFoldDB" id="A0A9W8HZD4"/>
<dbReference type="PANTHER" id="PTHR38645:SF1">
    <property type="entry name" value="YALI0F12243P"/>
    <property type="match status" value="1"/>
</dbReference>
<dbReference type="Proteomes" id="UP001140094">
    <property type="component" value="Unassembled WGS sequence"/>
</dbReference>
<reference evidence="2" key="1">
    <citation type="submission" date="2022-07" db="EMBL/GenBank/DDBJ databases">
        <title>Phylogenomic reconstructions and comparative analyses of Kickxellomycotina fungi.</title>
        <authorList>
            <person name="Reynolds N.K."/>
            <person name="Stajich J.E."/>
            <person name="Barry K."/>
            <person name="Grigoriev I.V."/>
            <person name="Crous P."/>
            <person name="Smith M.E."/>
        </authorList>
    </citation>
    <scope>NUCLEOTIDE SEQUENCE</scope>
    <source>
        <strain evidence="2">NRRL 1565</strain>
    </source>
</reference>
<evidence type="ECO:0000256" key="1">
    <source>
        <dbReference type="SAM" id="MobiDB-lite"/>
    </source>
</evidence>
<feature type="compositionally biased region" description="Basic and acidic residues" evidence="1">
    <location>
        <begin position="138"/>
        <end position="147"/>
    </location>
</feature>
<evidence type="ECO:0000313" key="3">
    <source>
        <dbReference type="Proteomes" id="UP001140094"/>
    </source>
</evidence>
<accession>A0A9W8HZD4</accession>